<evidence type="ECO:0000313" key="3">
    <source>
        <dbReference type="Proteomes" id="UP000054937"/>
    </source>
</evidence>
<evidence type="ECO:0000313" key="2">
    <source>
        <dbReference type="EMBL" id="KRX06723.1"/>
    </source>
</evidence>
<proteinExistence type="predicted"/>
<feature type="region of interest" description="Disordered" evidence="1">
    <location>
        <begin position="115"/>
        <end position="147"/>
    </location>
</feature>
<protein>
    <submittedName>
        <fullName evidence="2">Uncharacterized protein</fullName>
    </submittedName>
</protein>
<feature type="region of interest" description="Disordered" evidence="1">
    <location>
        <begin position="43"/>
        <end position="81"/>
    </location>
</feature>
<keyword evidence="3" id="KW-1185">Reference proteome</keyword>
<feature type="compositionally biased region" description="Polar residues" evidence="1">
    <location>
        <begin position="278"/>
        <end position="289"/>
    </location>
</feature>
<dbReference type="InParanoid" id="A0A0V0QWE0"/>
<accession>A0A0V0QWE0</accession>
<dbReference type="AlphaFoldDB" id="A0A0V0QWE0"/>
<dbReference type="EMBL" id="LDAU01000092">
    <property type="protein sequence ID" value="KRX06723.1"/>
    <property type="molecule type" value="Genomic_DNA"/>
</dbReference>
<organism evidence="2 3">
    <name type="scientific">Pseudocohnilembus persalinus</name>
    <name type="common">Ciliate</name>
    <dbReference type="NCBI Taxonomy" id="266149"/>
    <lineage>
        <taxon>Eukaryota</taxon>
        <taxon>Sar</taxon>
        <taxon>Alveolata</taxon>
        <taxon>Ciliophora</taxon>
        <taxon>Intramacronucleata</taxon>
        <taxon>Oligohymenophorea</taxon>
        <taxon>Scuticociliatia</taxon>
        <taxon>Philasterida</taxon>
        <taxon>Pseudocohnilembidae</taxon>
        <taxon>Pseudocohnilembus</taxon>
    </lineage>
</organism>
<reference evidence="2 3" key="1">
    <citation type="journal article" date="2015" name="Sci. Rep.">
        <title>Genome of the facultative scuticociliatosis pathogen Pseudocohnilembus persalinus provides insight into its virulence through horizontal gene transfer.</title>
        <authorList>
            <person name="Xiong J."/>
            <person name="Wang G."/>
            <person name="Cheng J."/>
            <person name="Tian M."/>
            <person name="Pan X."/>
            <person name="Warren A."/>
            <person name="Jiang C."/>
            <person name="Yuan D."/>
            <person name="Miao W."/>
        </authorList>
    </citation>
    <scope>NUCLEOTIDE SEQUENCE [LARGE SCALE GENOMIC DNA]</scope>
    <source>
        <strain evidence="2">36N120E</strain>
    </source>
</reference>
<dbReference type="OMA" id="KHRIESC"/>
<feature type="compositionally biased region" description="Polar residues" evidence="1">
    <location>
        <begin position="300"/>
        <end position="323"/>
    </location>
</feature>
<sequence>MIKDIFSNQVNQLSRLMKNLSKDKYFDMDMQFKMNTSIFKANFENGNQNNRDDGQQQEQINQQNQQQVEQNSYDGQIQQQQPQQQQQVYNQYNTLQQQQLQQQQQQQQLQQQNQQNQSKNQAQNQQQQQQSQLQNQNQGIKKLQQYPQQQSQYNSLQINNSNVSGVLNISGDGWVRKQLKNNADKNQYNSNISINNNNSQMLNKSGVDLYEGKRGNIVKNTSNINLSVLSNRKKTSNYLLQNTSKASISSVRSANSISKIGGQVPFSEISGIQDQNFRAQSPGLNSSFSRAPRDLDRSSFDQSPGPSDYNPNNSINKVRQASPSTKFGKSARISWIDEKLRYDSSVQTPGAIYDYNKKSLSKPLKSNKKQ</sequence>
<dbReference type="Proteomes" id="UP000054937">
    <property type="component" value="Unassembled WGS sequence"/>
</dbReference>
<evidence type="ECO:0000256" key="1">
    <source>
        <dbReference type="SAM" id="MobiDB-lite"/>
    </source>
</evidence>
<feature type="compositionally biased region" description="Low complexity" evidence="1">
    <location>
        <begin position="56"/>
        <end position="81"/>
    </location>
</feature>
<feature type="region of interest" description="Disordered" evidence="1">
    <location>
        <begin position="278"/>
        <end position="323"/>
    </location>
</feature>
<gene>
    <name evidence="2" type="ORF">PPERSA_09125</name>
</gene>
<comment type="caution">
    <text evidence="2">The sequence shown here is derived from an EMBL/GenBank/DDBJ whole genome shotgun (WGS) entry which is preliminary data.</text>
</comment>
<dbReference type="OrthoDB" id="289277at2759"/>
<name>A0A0V0QWE0_PSEPJ</name>